<dbReference type="InterPro" id="IPR016185">
    <property type="entry name" value="PreATP-grasp_dom_sf"/>
</dbReference>
<reference evidence="11 12" key="1">
    <citation type="submission" date="2016-07" db="EMBL/GenBank/DDBJ databases">
        <title>Pervasive Adenine N6-methylation of Active Genes in Fungi.</title>
        <authorList>
            <consortium name="DOE Joint Genome Institute"/>
            <person name="Mondo S.J."/>
            <person name="Dannebaum R.O."/>
            <person name="Kuo R.C."/>
            <person name="Labutti K."/>
            <person name="Haridas S."/>
            <person name="Kuo A."/>
            <person name="Salamov A."/>
            <person name="Ahrendt S.R."/>
            <person name="Lipzen A."/>
            <person name="Sullivan W."/>
            <person name="Andreopoulos W.B."/>
            <person name="Clum A."/>
            <person name="Lindquist E."/>
            <person name="Daum C."/>
            <person name="Ramamoorthy G.K."/>
            <person name="Gryganskyi A."/>
            <person name="Culley D."/>
            <person name="Magnuson J.K."/>
            <person name="James T.Y."/>
            <person name="O'Malley M.A."/>
            <person name="Stajich J.E."/>
            <person name="Spatafora J.W."/>
            <person name="Visel A."/>
            <person name="Grigoriev I.V."/>
        </authorList>
    </citation>
    <scope>NUCLEOTIDE SEQUENCE [LARGE SCALE GENOMIC DNA]</scope>
    <source>
        <strain evidence="11 12">NRRL 2496</strain>
    </source>
</reference>
<evidence type="ECO:0000259" key="8">
    <source>
        <dbReference type="PROSITE" id="PS50968"/>
    </source>
</evidence>
<dbReference type="PROSITE" id="PS00866">
    <property type="entry name" value="CPSASE_1"/>
    <property type="match status" value="1"/>
</dbReference>
<evidence type="ECO:0000313" key="12">
    <source>
        <dbReference type="Proteomes" id="UP000242180"/>
    </source>
</evidence>
<evidence type="ECO:0000256" key="4">
    <source>
        <dbReference type="ARBA" id="ARBA00022840"/>
    </source>
</evidence>
<dbReference type="InterPro" id="IPR011764">
    <property type="entry name" value="Biotin_carboxylation_dom"/>
</dbReference>
<evidence type="ECO:0000256" key="7">
    <source>
        <dbReference type="PROSITE-ProRule" id="PRU00409"/>
    </source>
</evidence>
<dbReference type="SUPFAM" id="SSF56059">
    <property type="entry name" value="Glutathione synthetase ATP-binding domain-like"/>
    <property type="match status" value="1"/>
</dbReference>
<dbReference type="Gene3D" id="3.30.470.20">
    <property type="entry name" value="ATP-grasp fold, B domain"/>
    <property type="match status" value="1"/>
</dbReference>
<dbReference type="InterPro" id="IPR005481">
    <property type="entry name" value="BC-like_N"/>
</dbReference>
<dbReference type="STRING" id="13706.A0A1X2H4T4"/>
<dbReference type="SUPFAM" id="SSF51246">
    <property type="entry name" value="Rudiment single hybrid motif"/>
    <property type="match status" value="1"/>
</dbReference>
<dbReference type="Pfam" id="PF02785">
    <property type="entry name" value="Biotin_carb_C"/>
    <property type="match status" value="1"/>
</dbReference>
<evidence type="ECO:0000256" key="6">
    <source>
        <dbReference type="ARBA" id="ARBA00023267"/>
    </source>
</evidence>
<feature type="domain" description="Biotin carboxylation" evidence="10">
    <location>
        <begin position="74"/>
        <end position="517"/>
    </location>
</feature>
<dbReference type="CDD" id="cd06850">
    <property type="entry name" value="biotinyl_domain"/>
    <property type="match status" value="1"/>
</dbReference>
<dbReference type="FunFam" id="3.30.470.20:FF:000028">
    <property type="entry name" value="Methylcrotonoyl-CoA carboxylase subunit alpha, mitochondrial"/>
    <property type="match status" value="1"/>
</dbReference>
<dbReference type="GO" id="GO:0004658">
    <property type="term" value="F:propionyl-CoA carboxylase activity"/>
    <property type="evidence" value="ECO:0007669"/>
    <property type="project" value="TreeGrafter"/>
</dbReference>
<dbReference type="PROSITE" id="PS00867">
    <property type="entry name" value="CPSASE_2"/>
    <property type="match status" value="1"/>
</dbReference>
<keyword evidence="4 7" id="KW-0067">ATP-binding</keyword>
<dbReference type="InterPro" id="IPR050856">
    <property type="entry name" value="Biotin_carboxylase_complex"/>
</dbReference>
<keyword evidence="2" id="KW-0436">Ligase</keyword>
<evidence type="ECO:0000256" key="1">
    <source>
        <dbReference type="ARBA" id="ARBA00001953"/>
    </source>
</evidence>
<dbReference type="PROSITE" id="PS50979">
    <property type="entry name" value="BC"/>
    <property type="match status" value="1"/>
</dbReference>
<accession>A0A1X2H4T4</accession>
<dbReference type="OrthoDB" id="196847at2759"/>
<dbReference type="Pfam" id="PF18140">
    <property type="entry name" value="PCC_BT"/>
    <property type="match status" value="1"/>
</dbReference>
<dbReference type="InParanoid" id="A0A1X2H4T4"/>
<keyword evidence="3 7" id="KW-0547">Nucleotide-binding</keyword>
<dbReference type="PROSITE" id="PS50968">
    <property type="entry name" value="BIOTINYL_LIPOYL"/>
    <property type="match status" value="1"/>
</dbReference>
<dbReference type="SUPFAM" id="SSF52440">
    <property type="entry name" value="PreATP-grasp domain"/>
    <property type="match status" value="1"/>
</dbReference>
<dbReference type="Gene3D" id="2.40.50.100">
    <property type="match status" value="1"/>
</dbReference>
<dbReference type="InterPro" id="IPR005482">
    <property type="entry name" value="Biotin_COase_C"/>
</dbReference>
<dbReference type="PROSITE" id="PS50975">
    <property type="entry name" value="ATP_GRASP"/>
    <property type="match status" value="1"/>
</dbReference>
<dbReference type="FunFam" id="3.30.1490.20:FF:000018">
    <property type="entry name" value="Biotin carboxylase"/>
    <property type="match status" value="1"/>
</dbReference>
<dbReference type="InterPro" id="IPR011761">
    <property type="entry name" value="ATP-grasp"/>
</dbReference>
<dbReference type="SUPFAM" id="SSF51230">
    <property type="entry name" value="Single hybrid motif"/>
    <property type="match status" value="1"/>
</dbReference>
<dbReference type="Pfam" id="PF02786">
    <property type="entry name" value="CPSase_L_D2"/>
    <property type="match status" value="1"/>
</dbReference>
<evidence type="ECO:0000256" key="5">
    <source>
        <dbReference type="ARBA" id="ARBA00023098"/>
    </source>
</evidence>
<proteinExistence type="predicted"/>
<dbReference type="Pfam" id="PF00364">
    <property type="entry name" value="Biotin_lipoyl"/>
    <property type="match status" value="1"/>
</dbReference>
<dbReference type="InterPro" id="IPR000089">
    <property type="entry name" value="Biotin_lipoyl"/>
</dbReference>
<dbReference type="PANTHER" id="PTHR18866:SF33">
    <property type="entry name" value="METHYLCROTONOYL-COA CARBOXYLASE SUBUNIT ALPHA, MITOCHONDRIAL-RELATED"/>
    <property type="match status" value="1"/>
</dbReference>
<feature type="domain" description="Lipoyl-binding" evidence="8">
    <location>
        <begin position="643"/>
        <end position="718"/>
    </location>
</feature>
<dbReference type="GO" id="GO:0046872">
    <property type="term" value="F:metal ion binding"/>
    <property type="evidence" value="ECO:0007669"/>
    <property type="project" value="InterPro"/>
</dbReference>
<keyword evidence="5" id="KW-0443">Lipid metabolism</keyword>
<evidence type="ECO:0000259" key="9">
    <source>
        <dbReference type="PROSITE" id="PS50975"/>
    </source>
</evidence>
<dbReference type="GO" id="GO:0005524">
    <property type="term" value="F:ATP binding"/>
    <property type="evidence" value="ECO:0007669"/>
    <property type="project" value="UniProtKB-UniRule"/>
</dbReference>
<dbReference type="Gene3D" id="3.30.700.30">
    <property type="match status" value="1"/>
</dbReference>
<feature type="domain" description="ATP-grasp" evidence="9">
    <location>
        <begin position="189"/>
        <end position="384"/>
    </location>
</feature>
<evidence type="ECO:0000256" key="2">
    <source>
        <dbReference type="ARBA" id="ARBA00022598"/>
    </source>
</evidence>
<dbReference type="Pfam" id="PF00289">
    <property type="entry name" value="Biotin_carb_N"/>
    <property type="match status" value="1"/>
</dbReference>
<evidence type="ECO:0000256" key="3">
    <source>
        <dbReference type="ARBA" id="ARBA00022741"/>
    </source>
</evidence>
<keyword evidence="12" id="KW-1185">Reference proteome</keyword>
<evidence type="ECO:0000259" key="10">
    <source>
        <dbReference type="PROSITE" id="PS50979"/>
    </source>
</evidence>
<sequence>MLTSLSRLAKSTPRRLALTTVNVTGGTTTRHFLTTARHIPALNSVPARRPFVPYCCFCRCRSMHTPATPLAKKTFDKILVANRGEIACRVIATARKLNIRTVAVYTDQDAQARHVREADESVLVPSYLAIDAMVTAALATGSQAVHPGYGFLSENPHFVDALDKAGVVFVGPNTQAIAAMGDKIASKKLAIASRVSCIPGFDGEVTTFDHAREVAHQIGYPVMVKASAGGGGKGMRIAWNDDELREGFKLAKHESLNAFGDDRLLVEKYIDRPRHIEIQVLGDAHGHVVYLPERDCSIQRRNQKVIEESPSVHIDDATRRAMGEQAVALAKHVNYNSAGTVEFLVDAQRNFYFLEMNTRLQVEHPITELVTGLDLVEHMLYSAAGHPLALDQAAVARPRGWAIEARVYAEDPVQYLPSAGRLTVYQEPPVSTQGTVVRCDSGVAEGSEVPVDYDPLLCKLVTHADTRKQAVDAMVQSLDRYVIQGVTHNVPLLRSILAHPRFVSGGEITTHFLAQEMPSGYQAAIPPAEDRRRLAIMVAAMASKTERAKYGTHPFSEKKIWVQIKDEQTQQVIEDTCINPPHDISLQWPLQSLLAHATVEGHDLTLQYLDKYAMSYRIQFQGNTYTVTLLNEEQRRLSQYMRHRPKEVEFQHVLSPMTGRIISVAVKPGDKVTQGSEIAVVEAMKMQNVLRAARAGTVQKVKVGQGALVTKDQVLVEF</sequence>
<dbReference type="Proteomes" id="UP000242180">
    <property type="component" value="Unassembled WGS sequence"/>
</dbReference>
<comment type="cofactor">
    <cofactor evidence="1">
        <name>biotin</name>
        <dbReference type="ChEBI" id="CHEBI:57586"/>
    </cofactor>
</comment>
<dbReference type="FunFam" id="2.40.50.100:FF:000003">
    <property type="entry name" value="Acetyl-CoA carboxylase biotin carboxyl carrier protein"/>
    <property type="match status" value="1"/>
</dbReference>
<dbReference type="InterPro" id="IPR011053">
    <property type="entry name" value="Single_hybrid_motif"/>
</dbReference>
<dbReference type="AlphaFoldDB" id="A0A1X2H4T4"/>
<organism evidence="11 12">
    <name type="scientific">Syncephalastrum racemosum</name>
    <name type="common">Filamentous fungus</name>
    <dbReference type="NCBI Taxonomy" id="13706"/>
    <lineage>
        <taxon>Eukaryota</taxon>
        <taxon>Fungi</taxon>
        <taxon>Fungi incertae sedis</taxon>
        <taxon>Mucoromycota</taxon>
        <taxon>Mucoromycotina</taxon>
        <taxon>Mucoromycetes</taxon>
        <taxon>Mucorales</taxon>
        <taxon>Syncephalastraceae</taxon>
        <taxon>Syncephalastrum</taxon>
    </lineage>
</organism>
<name>A0A1X2H4T4_SYNRA</name>
<dbReference type="OMA" id="IGPKHYS"/>
<dbReference type="InterPro" id="IPR011054">
    <property type="entry name" value="Rudment_hybrid_motif"/>
</dbReference>
<dbReference type="EMBL" id="MCGN01000009">
    <property type="protein sequence ID" value="ORY93381.1"/>
    <property type="molecule type" value="Genomic_DNA"/>
</dbReference>
<keyword evidence="6" id="KW-0092">Biotin</keyword>
<dbReference type="SMART" id="SM00878">
    <property type="entry name" value="Biotin_carb_C"/>
    <property type="match status" value="1"/>
</dbReference>
<dbReference type="InterPro" id="IPR041265">
    <property type="entry name" value="PCC_BT"/>
</dbReference>
<dbReference type="PANTHER" id="PTHR18866">
    <property type="entry name" value="CARBOXYLASE:PYRUVATE/ACETYL-COA/PROPIONYL-COA CARBOXYLASE"/>
    <property type="match status" value="1"/>
</dbReference>
<gene>
    <name evidence="11" type="ORF">BCR43DRAFT_526948</name>
</gene>
<dbReference type="GO" id="GO:0005739">
    <property type="term" value="C:mitochondrion"/>
    <property type="evidence" value="ECO:0007669"/>
    <property type="project" value="TreeGrafter"/>
</dbReference>
<protein>
    <submittedName>
        <fullName evidence="11">Propionyl-CoA carboxylase, biotin carrier protein</fullName>
    </submittedName>
</protein>
<dbReference type="InterPro" id="IPR005479">
    <property type="entry name" value="CPAse_ATP-bd"/>
</dbReference>
<comment type="caution">
    <text evidence="11">The sequence shown here is derived from an EMBL/GenBank/DDBJ whole genome shotgun (WGS) entry which is preliminary data.</text>
</comment>
<dbReference type="GO" id="GO:0006629">
    <property type="term" value="P:lipid metabolic process"/>
    <property type="evidence" value="ECO:0007669"/>
    <property type="project" value="UniProtKB-KW"/>
</dbReference>
<evidence type="ECO:0000313" key="11">
    <source>
        <dbReference type="EMBL" id="ORY93381.1"/>
    </source>
</evidence>